<feature type="signal peptide" evidence="1">
    <location>
        <begin position="1"/>
        <end position="23"/>
    </location>
</feature>
<evidence type="ECO:0000313" key="3">
    <source>
        <dbReference type="EMBL" id="GGA71179.1"/>
    </source>
</evidence>
<sequence>MAFKGLKLALSALILMLSGCASLPPTDPPKVSLVGITPLMSDSAPSFILSVRVVNPNDSPLALVGAAYSLALNDYDLVSGATNDLPKVPAYGEAEFKLPAKLSLFDSIRLATSLLKSKPKAIDYEVNIKLDAGGLWPAIRFSETGQLDSDDLLKVKLNDQSL</sequence>
<evidence type="ECO:0000259" key="2">
    <source>
        <dbReference type="SMART" id="SM00769"/>
    </source>
</evidence>
<keyword evidence="1" id="KW-0732">Signal</keyword>
<comment type="caution">
    <text evidence="3">The sequence shown here is derived from an EMBL/GenBank/DDBJ whole genome shotgun (WGS) entry which is preliminary data.</text>
</comment>
<dbReference type="InterPro" id="IPR004864">
    <property type="entry name" value="LEA_2"/>
</dbReference>
<dbReference type="Pfam" id="PF03168">
    <property type="entry name" value="LEA_2"/>
    <property type="match status" value="1"/>
</dbReference>
<reference evidence="4" key="1">
    <citation type="journal article" date="2019" name="Int. J. Syst. Evol. Microbiol.">
        <title>The Global Catalogue of Microorganisms (GCM) 10K type strain sequencing project: providing services to taxonomists for standard genome sequencing and annotation.</title>
        <authorList>
            <consortium name="The Broad Institute Genomics Platform"/>
            <consortium name="The Broad Institute Genome Sequencing Center for Infectious Disease"/>
            <person name="Wu L."/>
            <person name="Ma J."/>
        </authorList>
    </citation>
    <scope>NUCLEOTIDE SEQUENCE [LARGE SCALE GENOMIC DNA]</scope>
    <source>
        <strain evidence="4">CGMCC 1.10130</strain>
    </source>
</reference>
<accession>A0A8J2U3N9</accession>
<dbReference type="SMART" id="SM00769">
    <property type="entry name" value="WHy"/>
    <property type="match status" value="1"/>
</dbReference>
<feature type="domain" description="Water stress and hypersensitive response" evidence="2">
    <location>
        <begin position="31"/>
        <end position="150"/>
    </location>
</feature>
<name>A0A8J2U3N9_9GAMM</name>
<dbReference type="Proteomes" id="UP000619743">
    <property type="component" value="Unassembled WGS sequence"/>
</dbReference>
<dbReference type="GO" id="GO:0009269">
    <property type="term" value="P:response to desiccation"/>
    <property type="evidence" value="ECO:0007669"/>
    <property type="project" value="InterPro"/>
</dbReference>
<evidence type="ECO:0000313" key="4">
    <source>
        <dbReference type="Proteomes" id="UP000619743"/>
    </source>
</evidence>
<dbReference type="InterPro" id="IPR013990">
    <property type="entry name" value="WHy-dom"/>
</dbReference>
<protein>
    <recommendedName>
        <fullName evidence="2">Water stress and hypersensitive response domain-containing protein</fullName>
    </recommendedName>
</protein>
<dbReference type="AlphaFoldDB" id="A0A8J2U3N9"/>
<dbReference type="SUPFAM" id="SSF117070">
    <property type="entry name" value="LEA14-like"/>
    <property type="match status" value="1"/>
</dbReference>
<dbReference type="PROSITE" id="PS51257">
    <property type="entry name" value="PROKAR_LIPOPROTEIN"/>
    <property type="match status" value="1"/>
</dbReference>
<evidence type="ECO:0000256" key="1">
    <source>
        <dbReference type="SAM" id="SignalP"/>
    </source>
</evidence>
<dbReference type="Gene3D" id="2.60.40.1820">
    <property type="match status" value="1"/>
</dbReference>
<organism evidence="3 4">
    <name type="scientific">Neiella marina</name>
    <dbReference type="NCBI Taxonomy" id="508461"/>
    <lineage>
        <taxon>Bacteria</taxon>
        <taxon>Pseudomonadati</taxon>
        <taxon>Pseudomonadota</taxon>
        <taxon>Gammaproteobacteria</taxon>
        <taxon>Alteromonadales</taxon>
        <taxon>Echinimonadaceae</taxon>
        <taxon>Neiella</taxon>
    </lineage>
</organism>
<proteinExistence type="predicted"/>
<dbReference type="EMBL" id="BMDX01000004">
    <property type="protein sequence ID" value="GGA71179.1"/>
    <property type="molecule type" value="Genomic_DNA"/>
</dbReference>
<feature type="chain" id="PRO_5035306032" description="Water stress and hypersensitive response domain-containing protein" evidence="1">
    <location>
        <begin position="24"/>
        <end position="162"/>
    </location>
</feature>
<gene>
    <name evidence="3" type="ORF">GCM10011369_11170</name>
</gene>
<keyword evidence="4" id="KW-1185">Reference proteome</keyword>